<dbReference type="InterPro" id="IPR053063">
    <property type="entry name" value="PWWP_domain_containing_PDP"/>
</dbReference>
<feature type="domain" description="PWWP" evidence="2">
    <location>
        <begin position="1275"/>
        <end position="1324"/>
    </location>
</feature>
<dbReference type="Proteomes" id="UP001141806">
    <property type="component" value="Unassembled WGS sequence"/>
</dbReference>
<dbReference type="OrthoDB" id="62853at2759"/>
<feature type="compositionally biased region" description="Basic and acidic residues" evidence="1">
    <location>
        <begin position="1504"/>
        <end position="1530"/>
    </location>
</feature>
<feature type="compositionally biased region" description="Basic and acidic residues" evidence="1">
    <location>
        <begin position="103"/>
        <end position="116"/>
    </location>
</feature>
<feature type="region of interest" description="Disordered" evidence="1">
    <location>
        <begin position="663"/>
        <end position="776"/>
    </location>
</feature>
<comment type="caution">
    <text evidence="3">The sequence shown here is derived from an EMBL/GenBank/DDBJ whole genome shotgun (WGS) entry which is preliminary data.</text>
</comment>
<proteinExistence type="predicted"/>
<dbReference type="PROSITE" id="PS50812">
    <property type="entry name" value="PWWP"/>
    <property type="match status" value="1"/>
</dbReference>
<evidence type="ECO:0000259" key="2">
    <source>
        <dbReference type="PROSITE" id="PS50812"/>
    </source>
</evidence>
<feature type="region of interest" description="Disordered" evidence="1">
    <location>
        <begin position="103"/>
        <end position="124"/>
    </location>
</feature>
<organism evidence="3 4">
    <name type="scientific">Protea cynaroides</name>
    <dbReference type="NCBI Taxonomy" id="273540"/>
    <lineage>
        <taxon>Eukaryota</taxon>
        <taxon>Viridiplantae</taxon>
        <taxon>Streptophyta</taxon>
        <taxon>Embryophyta</taxon>
        <taxon>Tracheophyta</taxon>
        <taxon>Spermatophyta</taxon>
        <taxon>Magnoliopsida</taxon>
        <taxon>Proteales</taxon>
        <taxon>Proteaceae</taxon>
        <taxon>Protea</taxon>
    </lineage>
</organism>
<feature type="region of interest" description="Disordered" evidence="1">
    <location>
        <begin position="1475"/>
        <end position="1574"/>
    </location>
</feature>
<feature type="region of interest" description="Disordered" evidence="1">
    <location>
        <begin position="984"/>
        <end position="1007"/>
    </location>
</feature>
<evidence type="ECO:0000313" key="4">
    <source>
        <dbReference type="Proteomes" id="UP001141806"/>
    </source>
</evidence>
<dbReference type="PANTHER" id="PTHR42851:SF4">
    <property type="entry name" value="PWWP DOMAIN-CONTAINING PROTEIN"/>
    <property type="match status" value="1"/>
</dbReference>
<accession>A0A9Q0R143</accession>
<feature type="region of interest" description="Disordered" evidence="1">
    <location>
        <begin position="2048"/>
        <end position="2083"/>
    </location>
</feature>
<evidence type="ECO:0000313" key="3">
    <source>
        <dbReference type="EMBL" id="KAJ4979154.1"/>
    </source>
</evidence>
<dbReference type="CDD" id="cd05162">
    <property type="entry name" value="PWWP"/>
    <property type="match status" value="1"/>
</dbReference>
<reference evidence="3" key="1">
    <citation type="journal article" date="2023" name="Plant J.">
        <title>The genome of the king protea, Protea cynaroides.</title>
        <authorList>
            <person name="Chang J."/>
            <person name="Duong T.A."/>
            <person name="Schoeman C."/>
            <person name="Ma X."/>
            <person name="Roodt D."/>
            <person name="Barker N."/>
            <person name="Li Z."/>
            <person name="Van de Peer Y."/>
            <person name="Mizrachi E."/>
        </authorList>
    </citation>
    <scope>NUCLEOTIDE SEQUENCE</scope>
    <source>
        <tissue evidence="3">Young leaves</tissue>
    </source>
</reference>
<dbReference type="SMART" id="SM00293">
    <property type="entry name" value="PWWP"/>
    <property type="match status" value="1"/>
</dbReference>
<feature type="region of interest" description="Disordered" evidence="1">
    <location>
        <begin position="1719"/>
        <end position="1738"/>
    </location>
</feature>
<dbReference type="SUPFAM" id="SSF63748">
    <property type="entry name" value="Tudor/PWWP/MBT"/>
    <property type="match status" value="1"/>
</dbReference>
<dbReference type="Gene3D" id="2.30.30.140">
    <property type="match status" value="1"/>
</dbReference>
<protein>
    <recommendedName>
        <fullName evidence="2">PWWP domain-containing protein</fullName>
    </recommendedName>
</protein>
<name>A0A9Q0R143_9MAGN</name>
<feature type="compositionally biased region" description="Basic and acidic residues" evidence="1">
    <location>
        <begin position="984"/>
        <end position="993"/>
    </location>
</feature>
<keyword evidence="4" id="KW-1185">Reference proteome</keyword>
<sequence>MSSGFTNEVSSEGLDLNSEAVPLGEEVVSVVRVTESTAIALSVPVAETLAEKISIANCSNAEVEAAEAGVSEGLNLLETFAQGAHGIEGSSMGKEEEAAKVGLIREDSEGETKESVDAGAGGKLGGGPDVALTLKLCASDAQVLEDRCKVTEAETSMTIHVSSGQKTIELENSEISNPKGDVQELKDSGEITEAENSKTEFTFEEIHVDSGQKAVKLENFEVSNPKSDVQELEDRFKVAEAESSTTITVSAVEESHVASEQKAVELENSEVSNPEGDVQELEDRVEVTEAESSMTITELAVEEIHIDSRQKAVELKNSDFSIPKGDVQVTGAERSTTMTKLSVEEFHVALELENSEVSNPKGDVLESMNLDEKQTFSEKNQGLEVEGVKGNTEPYGVQELVDRVEVTEAESSMSITELAVEEIHVASGQKVVELENPEVSNPKNDVLELMKDEKQTFLEKNQGVEVEEGVKRNTETYGVQELEDRVEVTEAKSSIKIIGLAAEEIHIASGQKALELKNSEVSNPKGDVLEPMNLDEKPSFSEKNQGLEVEGMERSTKPYGIQELEDRVEGTEVESSMIELAVEEIHIASGQKAVELENSEVSNPKGDVLEPMNLDEKPSFSEKTQGLEVEGVERSTEPYGGQELEDRVEVTEVESSMTIIELAAEESHSTSGQKAVELENSKVSSPKGDVLEPMDLDDKPSFLEKNQGLEFEGVERSTEPNGVIDSDPSVVLGSRSNGKHGITLSADNSDENPSEDGKRELVSQVGETLPDKVITEDIDEPKSSVYSVLPFTVVQSNCTQVTGSLGPLPDQSQDADVQIAGVCGSSHEDRRMGSPSPQLENQSMEAEVETAAAGECRKLGENQFEFQSRQIPTDPALGSLVVDLGSHPGTDVNKKTVDEVLNEDERTKVEESGTHAIHPGTDGKQKTFDEVFKEDGGTVVKEMGDNITKPGKDGIQKTDAEVLKEEEESGVLNKKTVDEVLNEDERTKVEESGAHAIHPGTDGKQKTFGEVFKEGGGTAVEEMGDNITNPGKDGIQKTVAEVLKEEESGIKEMLDGDKNIADDVSKEDETAVKEMASDVTHLGKDGIQKTADKVIWEGERTEVSEVRDGVICLGTDGNLEPDDEVFQKDEGMEVKDGNQMILDDAWKEDEGIEAKERGDNIILDDASKDDEGIEATEMGDDVTHLGSDGNQKNVEEVLKEEGNDFSERDGDINFSASDCLEENVTKNVIGVDWQVNQKIETSEEITTTLSPGTASVNDNQSFYGLATEKEGEFSVSDLVWGKVKSHPWWPGQIFDPLDASEQAMKYRKKESFLVAYYGDRTFAWNEESLLKPFRTNFSQMEKQTNLESFRKAVNSALDEIARRVELGLACSCTSEEVYAKIGSQMIENTGIREESSRREGVDKSLSVNSFEPQMLIEYIKGLALFPYGVVDRLELVIAQAQLLALCRSRGYSCLPKFQLCGGLVENETDSSILAERKHSKETVPDAATISENEDQVFSGKGKLKSRDSSSRKRKQNSEDAEHLSIKERSLSELMGGKKVSSTGDGNESVEGAAGAASKPVSSSGRKCIAGDSFPDDLVTQNRKSSISLSGAANADSAQPKRSFKVGESICRVASQLTGAPPILKCSSERLRKAAAKVDQGSGRSTWVGDDVYPRTSEQRRKIVIPTEHSTTDEKLSQLCLAARDPMKGYSFLTTIISFFSEFRNSVCLDHTSSWKHKMSSEKMGGKKKRPHNSNTDFTESYTFEDMQDSYWTDRIVQIGPEEQPLDKSQKKRGRPRKKMVMLTNGADNSHQWSPTLDIVQQNPDDIAEQPVEVPVGSVDHYNSPAALILSFPESYADCIPSEKSFNRLFRHFGPLKESETEVLKTTSSAKVVFKRHTDAEVALSSAGKFSIFGPIRVSYRLMYLLSTQAIIPSLAKIQGTEDMVPEGLEDMAPEGLEDMAPEGMEDMALLYIEDVAPQGMEDMVPEGTEDMVPEGTEDMVREGTEDMAREGTEDMAREGVEDMTPEHMEDVAPQGVEDMAPEGIEDMALQHTEDVPLQDLDVIAPQGIDDMAPQGIDDMEPQDVDDRAPQGIEDMAPAGASAS</sequence>
<feature type="region of interest" description="Disordered" evidence="1">
    <location>
        <begin position="601"/>
        <end position="640"/>
    </location>
</feature>
<dbReference type="EMBL" id="JAMYWD010000002">
    <property type="protein sequence ID" value="KAJ4979154.1"/>
    <property type="molecule type" value="Genomic_DNA"/>
</dbReference>
<dbReference type="Pfam" id="PF00855">
    <property type="entry name" value="PWWP"/>
    <property type="match status" value="1"/>
</dbReference>
<gene>
    <name evidence="3" type="ORF">NE237_009934</name>
</gene>
<dbReference type="PANTHER" id="PTHR42851">
    <property type="entry name" value="ALDOLASE-RELATED"/>
    <property type="match status" value="1"/>
</dbReference>
<evidence type="ECO:0000256" key="1">
    <source>
        <dbReference type="SAM" id="MobiDB-lite"/>
    </source>
</evidence>
<dbReference type="InterPro" id="IPR000313">
    <property type="entry name" value="PWWP_dom"/>
</dbReference>